<dbReference type="RefSeq" id="WP_397213983.1">
    <property type="nucleotide sequence ID" value="NZ_JBGFSN010000004.1"/>
</dbReference>
<dbReference type="GO" id="GO:0052621">
    <property type="term" value="F:diguanylate cyclase activity"/>
    <property type="evidence" value="ECO:0007669"/>
    <property type="project" value="UniProtKB-EC"/>
</dbReference>
<evidence type="ECO:0000313" key="6">
    <source>
        <dbReference type="EMBL" id="MFH8134304.1"/>
    </source>
</evidence>
<dbReference type="CDD" id="cd01949">
    <property type="entry name" value="GGDEF"/>
    <property type="match status" value="1"/>
</dbReference>
<dbReference type="PANTHER" id="PTHR45138">
    <property type="entry name" value="REGULATORY COMPONENTS OF SENSORY TRANSDUCTION SYSTEM"/>
    <property type="match status" value="1"/>
</dbReference>
<comment type="catalytic activity">
    <reaction evidence="3">
        <text>2 GTP = 3',3'-c-di-GMP + 2 diphosphate</text>
        <dbReference type="Rhea" id="RHEA:24898"/>
        <dbReference type="ChEBI" id="CHEBI:33019"/>
        <dbReference type="ChEBI" id="CHEBI:37565"/>
        <dbReference type="ChEBI" id="CHEBI:58805"/>
        <dbReference type="EC" id="2.7.7.65"/>
    </reaction>
</comment>
<keyword evidence="4" id="KW-1133">Transmembrane helix</keyword>
<dbReference type="EC" id="2.7.7.65" evidence="2"/>
<gene>
    <name evidence="6" type="ORF">ABU178_09000</name>
</gene>
<comment type="pathway">
    <text evidence="1">Purine metabolism; 3',5'-cyclic di-GMP biosynthesis.</text>
</comment>
<comment type="caution">
    <text evidence="6">The sequence shown here is derived from an EMBL/GenBank/DDBJ whole genome shotgun (WGS) entry which is preliminary data.</text>
</comment>
<dbReference type="Proteomes" id="UP001611251">
    <property type="component" value="Unassembled WGS sequence"/>
</dbReference>
<feature type="transmembrane region" description="Helical" evidence="4">
    <location>
        <begin position="6"/>
        <end position="28"/>
    </location>
</feature>
<keyword evidence="6" id="KW-0548">Nucleotidyltransferase</keyword>
<evidence type="ECO:0000313" key="7">
    <source>
        <dbReference type="Proteomes" id="UP001611251"/>
    </source>
</evidence>
<dbReference type="InterPro" id="IPR000160">
    <property type="entry name" value="GGDEF_dom"/>
</dbReference>
<keyword evidence="4" id="KW-0812">Transmembrane</keyword>
<dbReference type="EMBL" id="JBGFSN010000004">
    <property type="protein sequence ID" value="MFH8134304.1"/>
    <property type="molecule type" value="Genomic_DNA"/>
</dbReference>
<keyword evidence="6" id="KW-0808">Transferase</keyword>
<organism evidence="6 7">
    <name type="scientific">Pantoea osteomyelitidis</name>
    <dbReference type="NCBI Taxonomy" id="3230026"/>
    <lineage>
        <taxon>Bacteria</taxon>
        <taxon>Pseudomonadati</taxon>
        <taxon>Pseudomonadota</taxon>
        <taxon>Gammaproteobacteria</taxon>
        <taxon>Enterobacterales</taxon>
        <taxon>Erwiniaceae</taxon>
        <taxon>Pantoea</taxon>
    </lineage>
</organism>
<evidence type="ECO:0000259" key="5">
    <source>
        <dbReference type="PROSITE" id="PS50887"/>
    </source>
</evidence>
<feature type="transmembrane region" description="Helical" evidence="4">
    <location>
        <begin position="61"/>
        <end position="83"/>
    </location>
</feature>
<dbReference type="SUPFAM" id="SSF55073">
    <property type="entry name" value="Nucleotide cyclase"/>
    <property type="match status" value="1"/>
</dbReference>
<feature type="domain" description="GGDEF" evidence="5">
    <location>
        <begin position="250"/>
        <end position="378"/>
    </location>
</feature>
<dbReference type="Pfam" id="PF00990">
    <property type="entry name" value="GGDEF"/>
    <property type="match status" value="1"/>
</dbReference>
<evidence type="ECO:0000256" key="2">
    <source>
        <dbReference type="ARBA" id="ARBA00012528"/>
    </source>
</evidence>
<evidence type="ECO:0000256" key="3">
    <source>
        <dbReference type="ARBA" id="ARBA00034247"/>
    </source>
</evidence>
<proteinExistence type="predicted"/>
<keyword evidence="4" id="KW-0472">Membrane</keyword>
<dbReference type="InterPro" id="IPR050469">
    <property type="entry name" value="Diguanylate_Cyclase"/>
</dbReference>
<dbReference type="InterPro" id="IPR043128">
    <property type="entry name" value="Rev_trsase/Diguanyl_cyclase"/>
</dbReference>
<evidence type="ECO:0000256" key="1">
    <source>
        <dbReference type="ARBA" id="ARBA00004665"/>
    </source>
</evidence>
<dbReference type="InterPro" id="IPR029787">
    <property type="entry name" value="Nucleotide_cyclase"/>
</dbReference>
<dbReference type="PROSITE" id="PS50887">
    <property type="entry name" value="GGDEF"/>
    <property type="match status" value="1"/>
</dbReference>
<dbReference type="PANTHER" id="PTHR45138:SF9">
    <property type="entry name" value="DIGUANYLATE CYCLASE DGCM-RELATED"/>
    <property type="match status" value="1"/>
</dbReference>
<feature type="transmembrane region" description="Helical" evidence="4">
    <location>
        <begin position="188"/>
        <end position="208"/>
    </location>
</feature>
<feature type="transmembrane region" description="Helical" evidence="4">
    <location>
        <begin position="119"/>
        <end position="138"/>
    </location>
</feature>
<accession>A0ABW7PWE8</accession>
<name>A0ABW7PWE8_9GAMM</name>
<dbReference type="SMART" id="SM00267">
    <property type="entry name" value="GGDEF"/>
    <property type="match status" value="1"/>
</dbReference>
<evidence type="ECO:0000256" key="4">
    <source>
        <dbReference type="SAM" id="Phobius"/>
    </source>
</evidence>
<feature type="transmembrane region" description="Helical" evidence="4">
    <location>
        <begin position="95"/>
        <end position="113"/>
    </location>
</feature>
<protein>
    <recommendedName>
        <fullName evidence="2">diguanylate cyclase</fullName>
        <ecNumber evidence="2">2.7.7.65</ecNumber>
    </recommendedName>
</protein>
<dbReference type="Gene3D" id="3.30.70.270">
    <property type="match status" value="1"/>
</dbReference>
<dbReference type="NCBIfam" id="TIGR00254">
    <property type="entry name" value="GGDEF"/>
    <property type="match status" value="1"/>
</dbReference>
<feature type="transmembrane region" description="Helical" evidence="4">
    <location>
        <begin position="35"/>
        <end position="55"/>
    </location>
</feature>
<keyword evidence="7" id="KW-1185">Reference proteome</keyword>
<reference evidence="6 7" key="1">
    <citation type="submission" date="2024-08" db="EMBL/GenBank/DDBJ databases">
        <title>Pantoea ronii - a newly identified human opportunistic pathogen.</title>
        <authorList>
            <person name="Keidar-Friedman D."/>
            <person name="Sorek N."/>
            <person name="Leshin-Carmel D."/>
            <person name="Tsur A."/>
            <person name="Amsalem M."/>
            <person name="Tolkach D."/>
            <person name="Brosh-Nissimov T."/>
        </authorList>
    </citation>
    <scope>NUCLEOTIDE SEQUENCE [LARGE SCALE GENOMIC DNA]</scope>
    <source>
        <strain evidence="6 7">AA23256</strain>
    </source>
</reference>
<sequence>MALDIYTLFICELYVLGFLNIILVFAWLGSHCDHTLGFTCLALTATLLAVFLSSLRSAGLQFLPVAAGNTLIMLGYGMLLNAFRSFCGKKLGYSWLAGALLWALLCCFPDFYYSQPKRVIVICLLCVIYTSALIRLLWRVRDSLKVTFWPAQLLLWIHVLFHIARIFLDDALPSPLHGAIGGSGFSVNVILESILFVIGLIFTIMAMVNERTQNRHMQASLLDPLTGVGNRRALLEQAENLATRCVRLQQPFTTVLFDLDHFKSINDRFGHQQGDRILIDFCEVVRRTLPKEAYFARLGGEEFAAVLPLDECQALALCEQIRIRTELSQPNAINYSVSIGLATSNKLEQRYTVLMARADEALYRAKASGRNRTEYYLSLMVPLTALSETQP</sequence>
<feature type="transmembrane region" description="Helical" evidence="4">
    <location>
        <begin position="150"/>
        <end position="168"/>
    </location>
</feature>